<name>A0ACB9RQW5_9MYRT</name>
<reference evidence="2" key="1">
    <citation type="journal article" date="2023" name="Front. Plant Sci.">
        <title>Chromosomal-level genome assembly of Melastoma candidum provides insights into trichome evolution.</title>
        <authorList>
            <person name="Zhong Y."/>
            <person name="Wu W."/>
            <person name="Sun C."/>
            <person name="Zou P."/>
            <person name="Liu Y."/>
            <person name="Dai S."/>
            <person name="Zhou R."/>
        </authorList>
    </citation>
    <scope>NUCLEOTIDE SEQUENCE [LARGE SCALE GENOMIC DNA]</scope>
</reference>
<evidence type="ECO:0000313" key="1">
    <source>
        <dbReference type="EMBL" id="KAI4381403.1"/>
    </source>
</evidence>
<protein>
    <submittedName>
        <fullName evidence="1">Uncharacterized protein</fullName>
    </submittedName>
</protein>
<proteinExistence type="predicted"/>
<gene>
    <name evidence="1" type="ORF">MLD38_007475</name>
</gene>
<keyword evidence="2" id="KW-1185">Reference proteome</keyword>
<accession>A0ACB9RQW5</accession>
<sequence>MSLRRDNSCVERLGRSVLDSFSEVAALSTGIDIERETVVEVGCYLYRASFAIMELQKTASTPPNALQVMQSVSRKVEDAKDLLRKLQIASDQISNQELNGIVSQLQEVVNLVGQDLSSIPQAAFEDQTYAALVVSSLSQEMQVARFEVSRSPLVLPSVPEDVPEPNSDASKEADLYSLNVEASLHSQQFSDSSGTFHFRPSSSVGRRMRKSGSRSASSMSPVAARFLEPMYEAFYCPLSKNIMEDPVTIESGITYDRKAIAEWFKKYEGEEVMCPVTRQRLLSQNLNTNIALKTAIEEWKERNELGRIKAAKAALALPDSPATILETITDIRIICQGKPYNRVHVRNVGLLPILVKYVEYRENRNVRSAALEMLKELAEDDDDSKEMIANIIDINKLIKLLSSSHQPTRHATLDFLLELSKVPSLCERIGSSTGAILLLVTSKYNSNDAHALAKARDILHNLESHPANVKQMAENGDIEPLLKHLIEGNEEKKQEMANYLEEIFISPDTQTYVAERAAPPLVEMVRDGNGLTRRSAFRALARISSYHSNSKVLVEAGILQIMIEEMFNRQIRDEALDSKVEAASIITNIIDSGIDLDTLQVNTHGHTISSDYIVYNVIQMMKNTTPDDLNVNLVRILLCLMKSQKSTATIVSIVKETEASFILTELVNSPNDELVIAAIKLLMMLSPHMGHTLAEKLCKTRGLPENLIRSPSSSINLITEKQAVSANFLAKLPHQNLTLNLVLLERNLIPEVLQRISQTMATGMRTVRHANYYLEGLVGTLVRFTTTLYEPQILYQARLNNFTSVFTDLLMKTSSDEVQRMSAVGLENLSVQTVNLSKPLEEKKPKFNKFMSFSKTLSFRRSKKEIISGPPLCPVHRGACSAQNTFCLVEAKAVEKLLACLDHENPEVVEAALSALSTLLDDRVDVDKSVSMLSSSNAIPRVLNAAKDHRREGLRQKSFWMIEKFLSRGRGGTDGNSLSYISQDRLLPVALVSAFHHGDVTTRQMAERILRHLNKMPYTSSLYTL</sequence>
<comment type="caution">
    <text evidence="1">The sequence shown here is derived from an EMBL/GenBank/DDBJ whole genome shotgun (WGS) entry which is preliminary data.</text>
</comment>
<dbReference type="EMBL" id="CM042882">
    <property type="protein sequence ID" value="KAI4381403.1"/>
    <property type="molecule type" value="Genomic_DNA"/>
</dbReference>
<dbReference type="Proteomes" id="UP001057402">
    <property type="component" value="Chromosome 3"/>
</dbReference>
<organism evidence="1 2">
    <name type="scientific">Melastoma candidum</name>
    <dbReference type="NCBI Taxonomy" id="119954"/>
    <lineage>
        <taxon>Eukaryota</taxon>
        <taxon>Viridiplantae</taxon>
        <taxon>Streptophyta</taxon>
        <taxon>Embryophyta</taxon>
        <taxon>Tracheophyta</taxon>
        <taxon>Spermatophyta</taxon>
        <taxon>Magnoliopsida</taxon>
        <taxon>eudicotyledons</taxon>
        <taxon>Gunneridae</taxon>
        <taxon>Pentapetalae</taxon>
        <taxon>rosids</taxon>
        <taxon>malvids</taxon>
        <taxon>Myrtales</taxon>
        <taxon>Melastomataceae</taxon>
        <taxon>Melastomatoideae</taxon>
        <taxon>Melastomateae</taxon>
        <taxon>Melastoma</taxon>
    </lineage>
</organism>
<evidence type="ECO:0000313" key="2">
    <source>
        <dbReference type="Proteomes" id="UP001057402"/>
    </source>
</evidence>